<dbReference type="GO" id="GO:0006952">
    <property type="term" value="P:defense response"/>
    <property type="evidence" value="ECO:0007669"/>
    <property type="project" value="InterPro"/>
</dbReference>
<dbReference type="Pfam" id="PF00931">
    <property type="entry name" value="NB-ARC"/>
    <property type="match status" value="1"/>
</dbReference>
<dbReference type="SMART" id="SM00382">
    <property type="entry name" value="AAA"/>
    <property type="match status" value="1"/>
</dbReference>
<dbReference type="InterPro" id="IPR044974">
    <property type="entry name" value="Disease_R_plants"/>
</dbReference>
<keyword evidence="1" id="KW-0433">Leucine-rich repeat</keyword>
<dbReference type="GO" id="GO:0007165">
    <property type="term" value="P:signal transduction"/>
    <property type="evidence" value="ECO:0007669"/>
    <property type="project" value="InterPro"/>
</dbReference>
<dbReference type="InterPro" id="IPR032675">
    <property type="entry name" value="LRR_dom_sf"/>
</dbReference>
<protein>
    <recommendedName>
        <fullName evidence="5">TIR domain-containing protein</fullName>
    </recommendedName>
</protein>
<organism evidence="6 7">
    <name type="scientific">Cucumis sativus</name>
    <name type="common">Cucumber</name>
    <dbReference type="NCBI Taxonomy" id="3659"/>
    <lineage>
        <taxon>Eukaryota</taxon>
        <taxon>Viridiplantae</taxon>
        <taxon>Streptophyta</taxon>
        <taxon>Embryophyta</taxon>
        <taxon>Tracheophyta</taxon>
        <taxon>Spermatophyta</taxon>
        <taxon>Magnoliopsida</taxon>
        <taxon>eudicotyledons</taxon>
        <taxon>Gunneridae</taxon>
        <taxon>Pentapetalae</taxon>
        <taxon>rosids</taxon>
        <taxon>fabids</taxon>
        <taxon>Cucurbitales</taxon>
        <taxon>Cucurbitaceae</taxon>
        <taxon>Benincaseae</taxon>
        <taxon>Cucumis</taxon>
    </lineage>
</organism>
<dbReference type="InterPro" id="IPR058192">
    <property type="entry name" value="WHD_ROQ1-like"/>
</dbReference>
<reference evidence="6 7" key="4">
    <citation type="journal article" date="2011" name="BMC Genomics">
        <title>RNA-Seq improves annotation of protein-coding genes in the cucumber genome.</title>
        <authorList>
            <person name="Li Z."/>
            <person name="Zhang Z."/>
            <person name="Yan P."/>
            <person name="Huang S."/>
            <person name="Fei Z."/>
            <person name="Lin K."/>
        </authorList>
    </citation>
    <scope>NUCLEOTIDE SEQUENCE [LARGE SCALE GENOMIC DNA]</scope>
    <source>
        <strain evidence="7">cv. 9930</strain>
    </source>
</reference>
<dbReference type="InterPro" id="IPR058546">
    <property type="entry name" value="RPS4B/Roq1-like_LRR"/>
</dbReference>
<dbReference type="OMA" id="INMADCI"/>
<dbReference type="Pfam" id="PF23286">
    <property type="entry name" value="LRR_13"/>
    <property type="match status" value="1"/>
</dbReference>
<dbReference type="PROSITE" id="PS50104">
    <property type="entry name" value="TIR"/>
    <property type="match status" value="1"/>
</dbReference>
<dbReference type="Gene3D" id="3.40.50.300">
    <property type="entry name" value="P-loop containing nucleotide triphosphate hydrolases"/>
    <property type="match status" value="1"/>
</dbReference>
<proteinExistence type="predicted"/>
<reference evidence="6 7" key="2">
    <citation type="journal article" date="2009" name="PLoS ONE">
        <title>An integrated genetic and cytogenetic map of the cucumber genome.</title>
        <authorList>
            <person name="Ren Y."/>
            <person name="Zhang Z."/>
            <person name="Liu J."/>
            <person name="Staub J.E."/>
            <person name="Han Y."/>
            <person name="Cheng Z."/>
            <person name="Li X."/>
            <person name="Lu J."/>
            <person name="Miao H."/>
            <person name="Kang H."/>
            <person name="Xie B."/>
            <person name="Gu X."/>
            <person name="Wang X."/>
            <person name="Du Y."/>
            <person name="Jin W."/>
            <person name="Huang S."/>
        </authorList>
    </citation>
    <scope>NUCLEOTIDE SEQUENCE [LARGE SCALE GENOMIC DNA]</scope>
    <source>
        <strain evidence="7">cv. 9930</strain>
    </source>
</reference>
<dbReference type="Gramene" id="KGN60871">
    <property type="protein sequence ID" value="KGN60871"/>
    <property type="gene ID" value="Csa_2G020940"/>
</dbReference>
<dbReference type="InterPro" id="IPR035897">
    <property type="entry name" value="Toll_tir_struct_dom_sf"/>
</dbReference>
<dbReference type="SUPFAM" id="SSF52058">
    <property type="entry name" value="L domain-like"/>
    <property type="match status" value="2"/>
</dbReference>
<evidence type="ECO:0000313" key="7">
    <source>
        <dbReference type="Proteomes" id="UP000029981"/>
    </source>
</evidence>
<name>A0A0A0LLL0_CUCSA</name>
<dbReference type="InterPro" id="IPR027417">
    <property type="entry name" value="P-loop_NTPase"/>
</dbReference>
<evidence type="ECO:0000313" key="6">
    <source>
        <dbReference type="EMBL" id="KGN60871.1"/>
    </source>
</evidence>
<dbReference type="Gene3D" id="3.80.10.10">
    <property type="entry name" value="Ribonuclease Inhibitor"/>
    <property type="match status" value="3"/>
</dbReference>
<dbReference type="InterPro" id="IPR000157">
    <property type="entry name" value="TIR_dom"/>
</dbReference>
<evidence type="ECO:0000256" key="1">
    <source>
        <dbReference type="ARBA" id="ARBA00022614"/>
    </source>
</evidence>
<dbReference type="PRINTS" id="PR00364">
    <property type="entry name" value="DISEASERSIST"/>
</dbReference>
<evidence type="ECO:0000256" key="3">
    <source>
        <dbReference type="ARBA" id="ARBA00022821"/>
    </source>
</evidence>
<keyword evidence="3" id="KW-0611">Plant defense</keyword>
<reference evidence="6 7" key="1">
    <citation type="journal article" date="2009" name="Nat. Genet.">
        <title>The genome of the cucumber, Cucumis sativus L.</title>
        <authorList>
            <person name="Huang S."/>
            <person name="Li R."/>
            <person name="Zhang Z."/>
            <person name="Li L."/>
            <person name="Gu X."/>
            <person name="Fan W."/>
            <person name="Lucas W.J."/>
            <person name="Wang X."/>
            <person name="Xie B."/>
            <person name="Ni P."/>
            <person name="Ren Y."/>
            <person name="Zhu H."/>
            <person name="Li J."/>
            <person name="Lin K."/>
            <person name="Jin W."/>
            <person name="Fei Z."/>
            <person name="Li G."/>
            <person name="Staub J."/>
            <person name="Kilian A."/>
            <person name="van der Vossen E.A."/>
            <person name="Wu Y."/>
            <person name="Guo J."/>
            <person name="He J."/>
            <person name="Jia Z."/>
            <person name="Ren Y."/>
            <person name="Tian G."/>
            <person name="Lu Y."/>
            <person name="Ruan J."/>
            <person name="Qian W."/>
            <person name="Wang M."/>
            <person name="Huang Q."/>
            <person name="Li B."/>
            <person name="Xuan Z."/>
            <person name="Cao J."/>
            <person name="Asan"/>
            <person name="Wu Z."/>
            <person name="Zhang J."/>
            <person name="Cai Q."/>
            <person name="Bai Y."/>
            <person name="Zhao B."/>
            <person name="Han Y."/>
            <person name="Li Y."/>
            <person name="Li X."/>
            <person name="Wang S."/>
            <person name="Shi Q."/>
            <person name="Liu S."/>
            <person name="Cho W.K."/>
            <person name="Kim J.Y."/>
            <person name="Xu Y."/>
            <person name="Heller-Uszynska K."/>
            <person name="Miao H."/>
            <person name="Cheng Z."/>
            <person name="Zhang S."/>
            <person name="Wu J."/>
            <person name="Yang Y."/>
            <person name="Kang H."/>
            <person name="Li M."/>
            <person name="Liang H."/>
            <person name="Ren X."/>
            <person name="Shi Z."/>
            <person name="Wen M."/>
            <person name="Jian M."/>
            <person name="Yang H."/>
            <person name="Zhang G."/>
            <person name="Yang Z."/>
            <person name="Chen R."/>
            <person name="Liu S."/>
            <person name="Li J."/>
            <person name="Ma L."/>
            <person name="Liu H."/>
            <person name="Zhou Y."/>
            <person name="Zhao J."/>
            <person name="Fang X."/>
            <person name="Li G."/>
            <person name="Fang L."/>
            <person name="Li Y."/>
            <person name="Liu D."/>
            <person name="Zheng H."/>
            <person name="Zhang Y."/>
            <person name="Qin N."/>
            <person name="Li Z."/>
            <person name="Yang G."/>
            <person name="Yang S."/>
            <person name="Bolund L."/>
            <person name="Kristiansen K."/>
            <person name="Zheng H."/>
            <person name="Li S."/>
            <person name="Zhang X."/>
            <person name="Yang H."/>
            <person name="Wang J."/>
            <person name="Sun R."/>
            <person name="Zhang B."/>
            <person name="Jiang S."/>
            <person name="Wang J."/>
            <person name="Du Y."/>
            <person name="Li S."/>
        </authorList>
    </citation>
    <scope>NUCLEOTIDE SEQUENCE [LARGE SCALE GENOMIC DNA]</scope>
    <source>
        <strain evidence="7">cv. 9930</strain>
    </source>
</reference>
<evidence type="ECO:0000259" key="5">
    <source>
        <dbReference type="PROSITE" id="PS50104"/>
    </source>
</evidence>
<accession>A0A0A0LLL0</accession>
<dbReference type="InterPro" id="IPR042197">
    <property type="entry name" value="Apaf_helical"/>
</dbReference>
<dbReference type="SMART" id="SM00255">
    <property type="entry name" value="TIR"/>
    <property type="match status" value="1"/>
</dbReference>
<dbReference type="AlphaFoldDB" id="A0A0A0LLL0"/>
<dbReference type="Pfam" id="PF23282">
    <property type="entry name" value="WHD_ROQ1"/>
    <property type="match status" value="1"/>
</dbReference>
<keyword evidence="7" id="KW-1185">Reference proteome</keyword>
<dbReference type="InterPro" id="IPR002182">
    <property type="entry name" value="NB-ARC"/>
</dbReference>
<keyword evidence="2" id="KW-0677">Repeat</keyword>
<dbReference type="OrthoDB" id="1901675at2759"/>
<evidence type="ECO:0000256" key="2">
    <source>
        <dbReference type="ARBA" id="ARBA00022737"/>
    </source>
</evidence>
<dbReference type="Pfam" id="PF01582">
    <property type="entry name" value="TIR"/>
    <property type="match status" value="1"/>
</dbReference>
<dbReference type="InterPro" id="IPR003593">
    <property type="entry name" value="AAA+_ATPase"/>
</dbReference>
<feature type="domain" description="TIR" evidence="5">
    <location>
        <begin position="15"/>
        <end position="178"/>
    </location>
</feature>
<dbReference type="GO" id="GO:0043531">
    <property type="term" value="F:ADP binding"/>
    <property type="evidence" value="ECO:0007669"/>
    <property type="project" value="InterPro"/>
</dbReference>
<dbReference type="Gene3D" id="1.10.8.430">
    <property type="entry name" value="Helical domain of apoptotic protease-activating factors"/>
    <property type="match status" value="1"/>
</dbReference>
<reference evidence="6 7" key="3">
    <citation type="journal article" date="2010" name="BMC Genomics">
        <title>Transcriptome sequencing and comparative analysis of cucumber flowers with different sex types.</title>
        <authorList>
            <person name="Guo S."/>
            <person name="Zheng Y."/>
            <person name="Joung J.G."/>
            <person name="Liu S."/>
            <person name="Zhang Z."/>
            <person name="Crasta O.R."/>
            <person name="Sobral B.W."/>
            <person name="Xu Y."/>
            <person name="Huang S."/>
            <person name="Fei Z."/>
        </authorList>
    </citation>
    <scope>NUCLEOTIDE SEQUENCE [LARGE SCALE GENOMIC DNA]</scope>
    <source>
        <strain evidence="7">cv. 9930</strain>
    </source>
</reference>
<evidence type="ECO:0000256" key="4">
    <source>
        <dbReference type="ARBA" id="ARBA00023027"/>
    </source>
</evidence>
<dbReference type="FunFam" id="3.40.50.10140:FF:000007">
    <property type="entry name" value="Disease resistance protein (TIR-NBS-LRR class)"/>
    <property type="match status" value="1"/>
</dbReference>
<sequence length="1195" mass="136078">MGSSTAATESMAFEWSYDVFLSFRGEDTRTNFTSHLDMALRQKGVNVFIDDKLERGEQISESLFKSIQEASISIVIFSQNYASSSWCLDELVNIIECKKSKGQNVFPVFYKVDPSDIRKQTGSFGEAMAKHQPKFQTKTQIWRKALTTAANLSGWDLGAYRREADLIRDLVKEVLSTINRTRTPLYVAKYPVGIDSQLEYMKFHSHHLNKGNKFQYWTQNEYESDIGVYMVGIYGIGGLGKTTLAKALYNKIASQFEGCCFLSNVRQASNQFNGLVQLQQNLLYEILEDDLKFVNLDKGITIIRNRLRSKKVLIVLDDVDKLEQLEALVGGRDWFGQGSKIIVTTRNSHLLSSHGFDEMHNIQGLNQDRAIELFSWHAFKESHPSSNYLDLAERATSYCKGHPLALVVLGSFLCNRGQTEWRSILDKFENSLNNDIKDILQLSFDGLEGGVKDIFLDISCLFVGEKYNNCAKKMLSACHLNVDFGIMILMDLSLVTIEKDRVQMHGLIQQMGHSIVHNESFESGKRSRLWSERDIWNVFVNNSGTDAIKAIKLDLPNPINVNVDPKAFFRSMKNLRLLIIRNAQVCTKIKYLPNSLKWIEWQGFAHRTFPSCFITKNLVGLDLRRSFIKRFGKRLEDCERLKHVDLSYSTLLEKIPDLSAASNLEELYLINCTNLGMIDKSVFSLNKLTVLNFKGCSNLKKLPKGYFMFSSLKILNLSYCQELEKIPDLSSASNLQSLLLNGCTNLRVIHESVGSLNELVLLDLGQCTNLSKLPSYLRLKSLVYLVLFGCGKLESFPTIAENMKSLRCLDLHSTAIKELPSSLGYLTQLDKLHLTGCTNLISLPNTIYLLRNLNELHLGGCSRFEMFPHKWVPTIQPVCSPSKMMEAASWSLEFPHLVVPNESICSHFTLLDLKSCNISSAKFLEILCDVAPFLSDLRLSENKFSSLPSCLHKFMSLSNLELRNCKFLQEIPNLPQNIRNLDASGCKSLARSPDNIVDIISIKQDLELGEILREFLLTDIEIPEWFSYKTASNLVTASLRHYPDMERTLAVAVSFKVNGDSSESEAQISCNIFIYNKLRCLFSRSFLPSKSEYMWLVTISLACSLEVNDWNKVFVWFEVHEAHGVTVTRYGVHVTEQLHGIQTDVKWPMVNYADFYQLEKLRRDLDFEDLKASLKKSAVQIPKQHCMHFSMIQRQ</sequence>
<keyword evidence="4" id="KW-0520">NAD</keyword>
<dbReference type="PANTHER" id="PTHR11017:SF570">
    <property type="entry name" value="DISEASE RESISTANCE PROTEIN (TIR-NBS CLASS)-RELATED"/>
    <property type="match status" value="1"/>
</dbReference>
<dbReference type="EMBL" id="CM002923">
    <property type="protein sequence ID" value="KGN60871.1"/>
    <property type="molecule type" value="Genomic_DNA"/>
</dbReference>
<dbReference type="KEGG" id="csv:101214955"/>
<dbReference type="SUPFAM" id="SSF52540">
    <property type="entry name" value="P-loop containing nucleoside triphosphate hydrolases"/>
    <property type="match status" value="1"/>
</dbReference>
<gene>
    <name evidence="6" type="ORF">Csa_2G020940</name>
</gene>
<dbReference type="PANTHER" id="PTHR11017">
    <property type="entry name" value="LEUCINE-RICH REPEAT-CONTAINING PROTEIN"/>
    <property type="match status" value="1"/>
</dbReference>
<dbReference type="SUPFAM" id="SSF52200">
    <property type="entry name" value="Toll/Interleukin receptor TIR domain"/>
    <property type="match status" value="1"/>
</dbReference>
<dbReference type="Gene3D" id="3.40.50.10140">
    <property type="entry name" value="Toll/interleukin-1 receptor homology (TIR) domain"/>
    <property type="match status" value="1"/>
</dbReference>
<dbReference type="Proteomes" id="UP000029981">
    <property type="component" value="Chromosome 2"/>
</dbReference>